<dbReference type="InterPro" id="IPR005630">
    <property type="entry name" value="Terpene_synthase_metal-bd"/>
</dbReference>
<dbReference type="PANTHER" id="PTHR31225">
    <property type="entry name" value="OS04G0344100 PROTEIN-RELATED"/>
    <property type="match status" value="1"/>
</dbReference>
<dbReference type="Gene3D" id="1.10.600.10">
    <property type="entry name" value="Farnesyl Diphosphate Synthase"/>
    <property type="match status" value="1"/>
</dbReference>
<dbReference type="EMBL" id="JARBHA010000018">
    <property type="protein sequence ID" value="KAJ9676244.1"/>
    <property type="molecule type" value="Genomic_DNA"/>
</dbReference>
<protein>
    <recommendedName>
        <fullName evidence="2">Terpene synthase metal-binding domain-containing protein</fullName>
    </recommendedName>
</protein>
<keyword evidence="1" id="KW-0479">Metal-binding</keyword>
<evidence type="ECO:0000256" key="1">
    <source>
        <dbReference type="ARBA" id="ARBA00022723"/>
    </source>
</evidence>
<organism evidence="3 4">
    <name type="scientific">Vitis rotundifolia</name>
    <name type="common">Muscadine grape</name>
    <dbReference type="NCBI Taxonomy" id="103349"/>
    <lineage>
        <taxon>Eukaryota</taxon>
        <taxon>Viridiplantae</taxon>
        <taxon>Streptophyta</taxon>
        <taxon>Embryophyta</taxon>
        <taxon>Tracheophyta</taxon>
        <taxon>Spermatophyta</taxon>
        <taxon>Magnoliopsida</taxon>
        <taxon>eudicotyledons</taxon>
        <taxon>Gunneridae</taxon>
        <taxon>Pentapetalae</taxon>
        <taxon>rosids</taxon>
        <taxon>Vitales</taxon>
        <taxon>Vitaceae</taxon>
        <taxon>Viteae</taxon>
        <taxon>Vitis</taxon>
    </lineage>
</organism>
<gene>
    <name evidence="3" type="ORF">PVL29_024979</name>
</gene>
<sequence length="118" mass="13647">MFCQMKIQIGAYFDEAQWFHEGNVPTIDKYMQVARVSSSFPLTIVIFFIGMDKIITKEAFEWVYNDPFTIASCLIARLMNDMTSHKCEQMKVNSSFFHMSAMEIKGIICIDGIVIRLE</sequence>
<comment type="caution">
    <text evidence="3">The sequence shown here is derived from an EMBL/GenBank/DDBJ whole genome shotgun (WGS) entry which is preliminary data.</text>
</comment>
<evidence type="ECO:0000313" key="4">
    <source>
        <dbReference type="Proteomes" id="UP001168098"/>
    </source>
</evidence>
<dbReference type="GO" id="GO:0000287">
    <property type="term" value="F:magnesium ion binding"/>
    <property type="evidence" value="ECO:0007669"/>
    <property type="project" value="InterPro"/>
</dbReference>
<name>A0AA38YTM1_VITRO</name>
<feature type="domain" description="Terpene synthase metal-binding" evidence="2">
    <location>
        <begin position="5"/>
        <end position="91"/>
    </location>
</feature>
<reference evidence="3 4" key="1">
    <citation type="journal article" date="2023" name="BMC Biotechnol.">
        <title>Vitis rotundifolia cv Carlos genome sequencing.</title>
        <authorList>
            <person name="Huff M."/>
            <person name="Hulse-Kemp A."/>
            <person name="Scheffler B."/>
            <person name="Youngblood R."/>
            <person name="Simpson S."/>
            <person name="Babiker E."/>
            <person name="Staton M."/>
        </authorList>
    </citation>
    <scope>NUCLEOTIDE SEQUENCE [LARGE SCALE GENOMIC DNA]</scope>
    <source>
        <tissue evidence="3">Leaf</tissue>
    </source>
</reference>
<dbReference type="PANTHER" id="PTHR31225:SF241">
    <property type="entry name" value="TERPENE SYNTHASE FAMILY, METAL-BINDING DOMAIN PROTEIN"/>
    <property type="match status" value="1"/>
</dbReference>
<proteinExistence type="predicted"/>
<dbReference type="GO" id="GO:0016114">
    <property type="term" value="P:terpenoid biosynthetic process"/>
    <property type="evidence" value="ECO:0007669"/>
    <property type="project" value="InterPro"/>
</dbReference>
<accession>A0AA38YTM1</accession>
<dbReference type="Pfam" id="PF03936">
    <property type="entry name" value="Terpene_synth_C"/>
    <property type="match status" value="1"/>
</dbReference>
<keyword evidence="4" id="KW-1185">Reference proteome</keyword>
<evidence type="ECO:0000313" key="3">
    <source>
        <dbReference type="EMBL" id="KAJ9676244.1"/>
    </source>
</evidence>
<dbReference type="InterPro" id="IPR050148">
    <property type="entry name" value="Terpene_synthase-like"/>
</dbReference>
<dbReference type="Proteomes" id="UP001168098">
    <property type="component" value="Unassembled WGS sequence"/>
</dbReference>
<dbReference type="SUPFAM" id="SSF48576">
    <property type="entry name" value="Terpenoid synthases"/>
    <property type="match status" value="1"/>
</dbReference>
<dbReference type="InterPro" id="IPR008949">
    <property type="entry name" value="Isoprenoid_synthase_dom_sf"/>
</dbReference>
<dbReference type="GO" id="GO:0010333">
    <property type="term" value="F:terpene synthase activity"/>
    <property type="evidence" value="ECO:0007669"/>
    <property type="project" value="InterPro"/>
</dbReference>
<evidence type="ECO:0000259" key="2">
    <source>
        <dbReference type="Pfam" id="PF03936"/>
    </source>
</evidence>
<dbReference type="AlphaFoldDB" id="A0AA38YTM1"/>